<organism evidence="1 2">
    <name type="scientific">Protea cynaroides</name>
    <dbReference type="NCBI Taxonomy" id="273540"/>
    <lineage>
        <taxon>Eukaryota</taxon>
        <taxon>Viridiplantae</taxon>
        <taxon>Streptophyta</taxon>
        <taxon>Embryophyta</taxon>
        <taxon>Tracheophyta</taxon>
        <taxon>Spermatophyta</taxon>
        <taxon>Magnoliopsida</taxon>
        <taxon>Proteales</taxon>
        <taxon>Proteaceae</taxon>
        <taxon>Protea</taxon>
    </lineage>
</organism>
<protein>
    <submittedName>
        <fullName evidence="1">Uncharacterized protein</fullName>
    </submittedName>
</protein>
<sequence>MIIGSRKKNLLPSSLTNWDRRPVGLHSFCNPNCSFFINFCIHLSLHLCLFVFIRKRCHDASDFLYSTEGTFCLWVVRETEKQGGSVSFLFTSSIIGFQKLQCLRRSVREERTDR</sequence>
<comment type="caution">
    <text evidence="1">The sequence shown here is derived from an EMBL/GenBank/DDBJ whole genome shotgun (WGS) entry which is preliminary data.</text>
</comment>
<proteinExistence type="predicted"/>
<accession>A0A9Q0HDT7</accession>
<evidence type="ECO:0000313" key="2">
    <source>
        <dbReference type="Proteomes" id="UP001141806"/>
    </source>
</evidence>
<dbReference type="EMBL" id="JAMYWD010000007">
    <property type="protein sequence ID" value="KAJ4964567.1"/>
    <property type="molecule type" value="Genomic_DNA"/>
</dbReference>
<reference evidence="1" key="1">
    <citation type="journal article" date="2023" name="Plant J.">
        <title>The genome of the king protea, Protea cynaroides.</title>
        <authorList>
            <person name="Chang J."/>
            <person name="Duong T.A."/>
            <person name="Schoeman C."/>
            <person name="Ma X."/>
            <person name="Roodt D."/>
            <person name="Barker N."/>
            <person name="Li Z."/>
            <person name="Van de Peer Y."/>
            <person name="Mizrachi E."/>
        </authorList>
    </citation>
    <scope>NUCLEOTIDE SEQUENCE</scope>
    <source>
        <tissue evidence="1">Young leaves</tissue>
    </source>
</reference>
<evidence type="ECO:0000313" key="1">
    <source>
        <dbReference type="EMBL" id="KAJ4964567.1"/>
    </source>
</evidence>
<keyword evidence="2" id="KW-1185">Reference proteome</keyword>
<name>A0A9Q0HDT7_9MAGN</name>
<dbReference type="AlphaFoldDB" id="A0A9Q0HDT7"/>
<dbReference type="Proteomes" id="UP001141806">
    <property type="component" value="Unassembled WGS sequence"/>
</dbReference>
<gene>
    <name evidence="1" type="ORF">NE237_016416</name>
</gene>